<sequence>MSLCCTRERAKGLLKEGHCANKAILLLLMYETGYMKSFDPAISLLE</sequence>
<dbReference type="EMBL" id="GBXM01040603">
    <property type="protein sequence ID" value="JAH67974.1"/>
    <property type="molecule type" value="Transcribed_RNA"/>
</dbReference>
<protein>
    <submittedName>
        <fullName evidence="1">Uncharacterized protein</fullName>
    </submittedName>
</protein>
<reference evidence="1" key="2">
    <citation type="journal article" date="2015" name="Fish Shellfish Immunol.">
        <title>Early steps in the European eel (Anguilla anguilla)-Vibrio vulnificus interaction in the gills: Role of the RtxA13 toxin.</title>
        <authorList>
            <person name="Callol A."/>
            <person name="Pajuelo D."/>
            <person name="Ebbesson L."/>
            <person name="Teles M."/>
            <person name="MacKenzie S."/>
            <person name="Amaro C."/>
        </authorList>
    </citation>
    <scope>NUCLEOTIDE SEQUENCE</scope>
</reference>
<evidence type="ECO:0000313" key="1">
    <source>
        <dbReference type="EMBL" id="JAH67974.1"/>
    </source>
</evidence>
<dbReference type="AlphaFoldDB" id="A0A0E9UQ37"/>
<proteinExistence type="predicted"/>
<accession>A0A0E9UQ37</accession>
<reference evidence="1" key="1">
    <citation type="submission" date="2014-11" db="EMBL/GenBank/DDBJ databases">
        <authorList>
            <person name="Amaro Gonzalez C."/>
        </authorList>
    </citation>
    <scope>NUCLEOTIDE SEQUENCE</scope>
</reference>
<organism evidence="1">
    <name type="scientific">Anguilla anguilla</name>
    <name type="common">European freshwater eel</name>
    <name type="synonym">Muraena anguilla</name>
    <dbReference type="NCBI Taxonomy" id="7936"/>
    <lineage>
        <taxon>Eukaryota</taxon>
        <taxon>Metazoa</taxon>
        <taxon>Chordata</taxon>
        <taxon>Craniata</taxon>
        <taxon>Vertebrata</taxon>
        <taxon>Euteleostomi</taxon>
        <taxon>Actinopterygii</taxon>
        <taxon>Neopterygii</taxon>
        <taxon>Teleostei</taxon>
        <taxon>Anguilliformes</taxon>
        <taxon>Anguillidae</taxon>
        <taxon>Anguilla</taxon>
    </lineage>
</organism>
<name>A0A0E9UQ37_ANGAN</name>